<accession>A0A495JK25</accession>
<dbReference type="OrthoDB" id="9801753at2"/>
<dbReference type="EMBL" id="RBKT01000001">
    <property type="protein sequence ID" value="RKR89277.1"/>
    <property type="molecule type" value="Genomic_DNA"/>
</dbReference>
<reference evidence="3 4" key="1">
    <citation type="submission" date="2018-10" db="EMBL/GenBank/DDBJ databases">
        <title>Sequencing the genomes of 1000 actinobacteria strains.</title>
        <authorList>
            <person name="Klenk H.-P."/>
        </authorList>
    </citation>
    <scope>NUCLEOTIDE SEQUENCE [LARGE SCALE GENOMIC DNA]</scope>
    <source>
        <strain evidence="3 4">DSM 45175</strain>
    </source>
</reference>
<comment type="similarity">
    <text evidence="1">Belongs to the UPF0161 family.</text>
</comment>
<dbReference type="NCBIfam" id="TIGR00278">
    <property type="entry name" value="membrane protein insertion efficiency factor YidD"/>
    <property type="match status" value="1"/>
</dbReference>
<dbReference type="Pfam" id="PF01809">
    <property type="entry name" value="YidD"/>
    <property type="match status" value="1"/>
</dbReference>
<keyword evidence="1" id="KW-1003">Cell membrane</keyword>
<dbReference type="HAMAP" id="MF_00386">
    <property type="entry name" value="UPF0161_YidD"/>
    <property type="match status" value="1"/>
</dbReference>
<evidence type="ECO:0000256" key="2">
    <source>
        <dbReference type="SAM" id="MobiDB-lite"/>
    </source>
</evidence>
<dbReference type="Proteomes" id="UP000277671">
    <property type="component" value="Unassembled WGS sequence"/>
</dbReference>
<keyword evidence="1" id="KW-0472">Membrane</keyword>
<comment type="caution">
    <text evidence="3">The sequence shown here is derived from an EMBL/GenBank/DDBJ whole genome shotgun (WGS) entry which is preliminary data.</text>
</comment>
<protein>
    <recommendedName>
        <fullName evidence="1">Putative membrane protein insertion efficiency factor</fullName>
    </recommendedName>
</protein>
<feature type="region of interest" description="Disordered" evidence="2">
    <location>
        <begin position="74"/>
        <end position="97"/>
    </location>
</feature>
<name>A0A495JK25_9ACTN</name>
<evidence type="ECO:0000313" key="3">
    <source>
        <dbReference type="EMBL" id="RKR89277.1"/>
    </source>
</evidence>
<comment type="function">
    <text evidence="1">Could be involved in insertion of integral membrane proteins into the membrane.</text>
</comment>
<keyword evidence="4" id="KW-1185">Reference proteome</keyword>
<proteinExistence type="inferred from homology"/>
<evidence type="ECO:0000256" key="1">
    <source>
        <dbReference type="HAMAP-Rule" id="MF_00386"/>
    </source>
</evidence>
<evidence type="ECO:0000313" key="4">
    <source>
        <dbReference type="Proteomes" id="UP000277671"/>
    </source>
</evidence>
<dbReference type="SMART" id="SM01234">
    <property type="entry name" value="Haemolytic"/>
    <property type="match status" value="1"/>
</dbReference>
<organism evidence="3 4">
    <name type="scientific">Micromonospora pisi</name>
    <dbReference type="NCBI Taxonomy" id="589240"/>
    <lineage>
        <taxon>Bacteria</taxon>
        <taxon>Bacillati</taxon>
        <taxon>Actinomycetota</taxon>
        <taxon>Actinomycetes</taxon>
        <taxon>Micromonosporales</taxon>
        <taxon>Micromonosporaceae</taxon>
        <taxon>Micromonospora</taxon>
    </lineage>
</organism>
<dbReference type="RefSeq" id="WP_121157747.1">
    <property type="nucleotide sequence ID" value="NZ_RBKT01000001.1"/>
</dbReference>
<comment type="subcellular location">
    <subcellularLocation>
        <location evidence="1">Cell membrane</location>
        <topology evidence="1">Peripheral membrane protein</topology>
        <orientation evidence="1">Cytoplasmic side</orientation>
    </subcellularLocation>
</comment>
<dbReference type="PANTHER" id="PTHR33383">
    <property type="entry name" value="MEMBRANE PROTEIN INSERTION EFFICIENCY FACTOR-RELATED"/>
    <property type="match status" value="1"/>
</dbReference>
<dbReference type="PANTHER" id="PTHR33383:SF1">
    <property type="entry name" value="MEMBRANE PROTEIN INSERTION EFFICIENCY FACTOR-RELATED"/>
    <property type="match status" value="1"/>
</dbReference>
<dbReference type="GO" id="GO:0005886">
    <property type="term" value="C:plasma membrane"/>
    <property type="evidence" value="ECO:0007669"/>
    <property type="project" value="UniProtKB-SubCell"/>
</dbReference>
<dbReference type="AlphaFoldDB" id="A0A495JK25"/>
<dbReference type="InterPro" id="IPR002696">
    <property type="entry name" value="Membr_insert_effic_factor_YidD"/>
</dbReference>
<gene>
    <name evidence="3" type="ORF">BDK92_3621</name>
</gene>
<sequence length="97" mass="10422">MSKVTGRSRPATLGARVLAGAIVAYRRWISPALPARCRFYPSCSAYALEAVTRHGALRGTGLAVWRLSRCHPFHPGGYDPVPEPGGRRHADVTGAPN</sequence>